<evidence type="ECO:0000313" key="1">
    <source>
        <dbReference type="EMBL" id="RDY10143.1"/>
    </source>
</evidence>
<evidence type="ECO:0000313" key="2">
    <source>
        <dbReference type="Proteomes" id="UP000257109"/>
    </source>
</evidence>
<comment type="caution">
    <text evidence="1">The sequence shown here is derived from an EMBL/GenBank/DDBJ whole genome shotgun (WGS) entry which is preliminary data.</text>
</comment>
<proteinExistence type="predicted"/>
<organism evidence="1 2">
    <name type="scientific">Mucuna pruriens</name>
    <name type="common">Velvet bean</name>
    <name type="synonym">Dolichos pruriens</name>
    <dbReference type="NCBI Taxonomy" id="157652"/>
    <lineage>
        <taxon>Eukaryota</taxon>
        <taxon>Viridiplantae</taxon>
        <taxon>Streptophyta</taxon>
        <taxon>Embryophyta</taxon>
        <taxon>Tracheophyta</taxon>
        <taxon>Spermatophyta</taxon>
        <taxon>Magnoliopsida</taxon>
        <taxon>eudicotyledons</taxon>
        <taxon>Gunneridae</taxon>
        <taxon>Pentapetalae</taxon>
        <taxon>rosids</taxon>
        <taxon>fabids</taxon>
        <taxon>Fabales</taxon>
        <taxon>Fabaceae</taxon>
        <taxon>Papilionoideae</taxon>
        <taxon>50 kb inversion clade</taxon>
        <taxon>NPAAA clade</taxon>
        <taxon>indigoferoid/millettioid clade</taxon>
        <taxon>Phaseoleae</taxon>
        <taxon>Mucuna</taxon>
    </lineage>
</organism>
<name>A0A371I546_MUCPR</name>
<sequence length="311" mass="36402">MSMMGELNLFLRLQIKQVDDGIHIHQTNYVKELLKKFKLNDCKSMFTPMHPTFILSLDEFDKKVHQTTYKGITNLSLWFNKFSKYKLKGYCGKRQGIITLSTTKAKYISIVLNFSRSSINLKTTTYLRVTSIYFKGIFNIKFINTNEQLVDIFTNPFPKDKLIHTRKLLGLDLIDDLKVFGILAFFNNEQVVRPKLIREFWTNCFIEETFIVGKVLRVDVRVDIASIATTTWCERTRKVYRFGWERDYGGLLVVEDALLRPNAKGPFSLNKISDKARIFQQMLNKDISHKTSSKGHLFDIHLFALFHMMIR</sequence>
<reference evidence="1" key="1">
    <citation type="submission" date="2018-05" db="EMBL/GenBank/DDBJ databases">
        <title>Draft genome of Mucuna pruriens seed.</title>
        <authorList>
            <person name="Nnadi N.E."/>
            <person name="Vos R."/>
            <person name="Hasami M.H."/>
            <person name="Devisetty U.K."/>
            <person name="Aguiy J.C."/>
        </authorList>
    </citation>
    <scope>NUCLEOTIDE SEQUENCE [LARGE SCALE GENOMIC DNA]</scope>
    <source>
        <strain evidence="1">JCA_2017</strain>
    </source>
</reference>
<protein>
    <recommendedName>
        <fullName evidence="3">Copia protein</fullName>
    </recommendedName>
</protein>
<dbReference type="AlphaFoldDB" id="A0A371I546"/>
<dbReference type="OrthoDB" id="1408760at2759"/>
<keyword evidence="2" id="KW-1185">Reference proteome</keyword>
<feature type="non-terminal residue" evidence="1">
    <location>
        <position position="1"/>
    </location>
</feature>
<accession>A0A371I546</accession>
<evidence type="ECO:0008006" key="3">
    <source>
        <dbReference type="Google" id="ProtNLM"/>
    </source>
</evidence>
<dbReference type="EMBL" id="QJKJ01000904">
    <property type="protein sequence ID" value="RDY10143.1"/>
    <property type="molecule type" value="Genomic_DNA"/>
</dbReference>
<dbReference type="Proteomes" id="UP000257109">
    <property type="component" value="Unassembled WGS sequence"/>
</dbReference>
<gene>
    <name evidence="1" type="ORF">CR513_05385</name>
</gene>